<comment type="similarity">
    <text evidence="1 4">Belongs to the protein disulfide isomerase family.</text>
</comment>
<dbReference type="PROSITE" id="PS00194">
    <property type="entry name" value="THIOREDOXIN_1"/>
    <property type="match status" value="1"/>
</dbReference>
<sequence length="133" mass="14922">MSYIKKALALVLLTAFALSFAKADLVELNPENFKPIVHNPNKNVFVMFYAPWCGHCNHMKPEWQSLADKYSVDTDDTVIARVDASAHMDVAKDNNVDGFPTLKLFTKTNKAGLPYTGPREVDAFEAFLKQNVE</sequence>
<gene>
    <name evidence="7" type="ORF">ABB37_01973</name>
</gene>
<dbReference type="PROSITE" id="PS51352">
    <property type="entry name" value="THIOREDOXIN_2"/>
    <property type="match status" value="1"/>
</dbReference>
<dbReference type="EMBL" id="LGTL01000003">
    <property type="protein sequence ID" value="KPA83725.1"/>
    <property type="molecule type" value="Genomic_DNA"/>
</dbReference>
<dbReference type="EMBL" id="LGTL01000003">
    <property type="protein sequence ID" value="KPA83727.1"/>
    <property type="molecule type" value="Genomic_DNA"/>
</dbReference>
<dbReference type="InterPro" id="IPR017937">
    <property type="entry name" value="Thioredoxin_CS"/>
</dbReference>
<dbReference type="SUPFAM" id="SSF52833">
    <property type="entry name" value="Thioredoxin-like"/>
    <property type="match status" value="1"/>
</dbReference>
<dbReference type="Pfam" id="PF00085">
    <property type="entry name" value="Thioredoxin"/>
    <property type="match status" value="1"/>
</dbReference>
<evidence type="ECO:0000256" key="5">
    <source>
        <dbReference type="SAM" id="SignalP"/>
    </source>
</evidence>
<dbReference type="AlphaFoldDB" id="A0A0M9G760"/>
<dbReference type="InterPro" id="IPR051063">
    <property type="entry name" value="PDI"/>
</dbReference>
<dbReference type="GO" id="GO:0005783">
    <property type="term" value="C:endoplasmic reticulum"/>
    <property type="evidence" value="ECO:0007669"/>
    <property type="project" value="TreeGrafter"/>
</dbReference>
<proteinExistence type="inferred from homology"/>
<dbReference type="InterPro" id="IPR005788">
    <property type="entry name" value="PDI_thioredoxin-like_dom"/>
</dbReference>
<dbReference type="OMA" id="GTDKAVC"/>
<evidence type="ECO:0000256" key="4">
    <source>
        <dbReference type="RuleBase" id="RU004208"/>
    </source>
</evidence>
<accession>A0A0M9G760</accession>
<dbReference type="RefSeq" id="XP_015662164.1">
    <property type="nucleotide sequence ID" value="XM_015798686.1"/>
</dbReference>
<dbReference type="PRINTS" id="PR00421">
    <property type="entry name" value="THIOREDOXIN"/>
</dbReference>
<protein>
    <submittedName>
        <fullName evidence="7">Putative mitochondrial Protein disulfide isomerase</fullName>
    </submittedName>
</protein>
<feature type="chain" id="PRO_5010918081" evidence="5">
    <location>
        <begin position="24"/>
        <end position="133"/>
    </location>
</feature>
<feature type="signal peptide" evidence="5">
    <location>
        <begin position="1"/>
        <end position="23"/>
    </location>
</feature>
<dbReference type="EMBL" id="LGTL01000003">
    <property type="protein sequence ID" value="KPA83728.1"/>
    <property type="molecule type" value="Genomic_DNA"/>
</dbReference>
<dbReference type="PANTHER" id="PTHR45672">
    <property type="entry name" value="PROTEIN DISULFIDE-ISOMERASE C17H9.14C-RELATED"/>
    <property type="match status" value="1"/>
</dbReference>
<dbReference type="RefSeq" id="XP_015662166.1">
    <property type="nucleotide sequence ID" value="XM_015798688.1"/>
</dbReference>
<dbReference type="RefSeq" id="XP_015662165.1">
    <property type="nucleotide sequence ID" value="XM_015798687.1"/>
</dbReference>
<comment type="caution">
    <text evidence="7">The sequence shown here is derived from an EMBL/GenBank/DDBJ whole genome shotgun (WGS) entry which is preliminary data.</text>
</comment>
<organism evidence="7 8">
    <name type="scientific">Leptomonas pyrrhocoris</name>
    <name type="common">Firebug parasite</name>
    <dbReference type="NCBI Taxonomy" id="157538"/>
    <lineage>
        <taxon>Eukaryota</taxon>
        <taxon>Discoba</taxon>
        <taxon>Euglenozoa</taxon>
        <taxon>Kinetoplastea</taxon>
        <taxon>Metakinetoplastina</taxon>
        <taxon>Trypanosomatida</taxon>
        <taxon>Trypanosomatidae</taxon>
        <taxon>Leishmaniinae</taxon>
        <taxon>Leptomonas</taxon>
    </lineage>
</organism>
<keyword evidence="2 5" id="KW-0732">Signal</keyword>
<reference evidence="7 8" key="1">
    <citation type="submission" date="2015-07" db="EMBL/GenBank/DDBJ databases">
        <title>High-quality genome of monoxenous trypanosomatid Leptomonas pyrrhocoris.</title>
        <authorList>
            <person name="Flegontov P."/>
            <person name="Butenko A."/>
            <person name="Firsov S."/>
            <person name="Vlcek C."/>
            <person name="Logacheva M.D."/>
            <person name="Field M."/>
            <person name="Filatov D."/>
            <person name="Flegontova O."/>
            <person name="Gerasimov E."/>
            <person name="Jackson A.P."/>
            <person name="Kelly S."/>
            <person name="Opperdoes F."/>
            <person name="O'Reilly A."/>
            <person name="Votypka J."/>
            <person name="Yurchenko V."/>
            <person name="Lukes J."/>
        </authorList>
    </citation>
    <scope>NUCLEOTIDE SEQUENCE [LARGE SCALE GENOMIC DNA]</scope>
    <source>
        <strain evidence="7">H10</strain>
    </source>
</reference>
<dbReference type="Proteomes" id="UP000037923">
    <property type="component" value="Unassembled WGS sequence"/>
</dbReference>
<keyword evidence="7" id="KW-0413">Isomerase</keyword>
<dbReference type="NCBIfam" id="TIGR01126">
    <property type="entry name" value="pdi_dom"/>
    <property type="match status" value="1"/>
</dbReference>
<dbReference type="GeneID" id="26902268"/>
<evidence type="ECO:0000256" key="3">
    <source>
        <dbReference type="ARBA" id="ARBA00022737"/>
    </source>
</evidence>
<evidence type="ECO:0000256" key="2">
    <source>
        <dbReference type="ARBA" id="ARBA00022729"/>
    </source>
</evidence>
<dbReference type="VEuPathDB" id="TriTrypDB:LpyrH10_03_1240"/>
<evidence type="ECO:0000313" key="7">
    <source>
        <dbReference type="EMBL" id="KPA83726.1"/>
    </source>
</evidence>
<dbReference type="GO" id="GO:0003756">
    <property type="term" value="F:protein disulfide isomerase activity"/>
    <property type="evidence" value="ECO:0007669"/>
    <property type="project" value="InterPro"/>
</dbReference>
<evidence type="ECO:0000313" key="8">
    <source>
        <dbReference type="Proteomes" id="UP000037923"/>
    </source>
</evidence>
<evidence type="ECO:0000259" key="6">
    <source>
        <dbReference type="PROSITE" id="PS51352"/>
    </source>
</evidence>
<dbReference type="InterPro" id="IPR013766">
    <property type="entry name" value="Thioredoxin_domain"/>
</dbReference>
<evidence type="ECO:0000256" key="1">
    <source>
        <dbReference type="ARBA" id="ARBA00006347"/>
    </source>
</evidence>
<name>A0A0M9G760_LEPPY</name>
<dbReference type="CDD" id="cd02961">
    <property type="entry name" value="PDI_a_family"/>
    <property type="match status" value="1"/>
</dbReference>
<dbReference type="Gene3D" id="3.40.30.10">
    <property type="entry name" value="Glutaredoxin"/>
    <property type="match status" value="1"/>
</dbReference>
<dbReference type="EMBL" id="LGTL01000003">
    <property type="protein sequence ID" value="KPA83726.1"/>
    <property type="molecule type" value="Genomic_DNA"/>
</dbReference>
<dbReference type="RefSeq" id="XP_015662167.1">
    <property type="nucleotide sequence ID" value="XM_015798689.1"/>
</dbReference>
<keyword evidence="8" id="KW-1185">Reference proteome</keyword>
<dbReference type="PANTHER" id="PTHR45672:SF16">
    <property type="entry name" value="DISULFIDE ISOMERASE, PUTATIVE-RELATED"/>
    <property type="match status" value="1"/>
</dbReference>
<dbReference type="InterPro" id="IPR036249">
    <property type="entry name" value="Thioredoxin-like_sf"/>
</dbReference>
<dbReference type="GO" id="GO:0006457">
    <property type="term" value="P:protein folding"/>
    <property type="evidence" value="ECO:0007669"/>
    <property type="project" value="TreeGrafter"/>
</dbReference>
<dbReference type="OrthoDB" id="72053at2759"/>
<feature type="domain" description="Thioredoxin" evidence="6">
    <location>
        <begin position="7"/>
        <end position="133"/>
    </location>
</feature>
<keyword evidence="3" id="KW-0677">Repeat</keyword>